<evidence type="ECO:0000313" key="9">
    <source>
        <dbReference type="EMBL" id="CAJ0954869.1"/>
    </source>
</evidence>
<keyword evidence="10" id="KW-1185">Reference proteome</keyword>
<keyword evidence="5" id="KW-0496">Mitochondrion</keyword>
<evidence type="ECO:0000256" key="8">
    <source>
        <dbReference type="ARBA" id="ARBA00035425"/>
    </source>
</evidence>
<accession>A0ABN9M399</accession>
<gene>
    <name evidence="9" type="ORF">RIMI_LOCUS14904752</name>
</gene>
<dbReference type="Proteomes" id="UP001176940">
    <property type="component" value="Unassembled WGS sequence"/>
</dbReference>
<evidence type="ECO:0000256" key="3">
    <source>
        <dbReference type="ARBA" id="ARBA00022946"/>
    </source>
</evidence>
<evidence type="ECO:0000256" key="7">
    <source>
        <dbReference type="ARBA" id="ARBA00035181"/>
    </source>
</evidence>
<protein>
    <recommendedName>
        <fullName evidence="7">Large ribosomal subunit protein mL52</fullName>
    </recommendedName>
    <alternativeName>
        <fullName evidence="8">39S ribosomal protein L52, mitochondrial</fullName>
    </alternativeName>
</protein>
<evidence type="ECO:0000256" key="4">
    <source>
        <dbReference type="ARBA" id="ARBA00022980"/>
    </source>
</evidence>
<dbReference type="PANTHER" id="PTHR34090:SF1">
    <property type="entry name" value="LARGE RIBOSOMAL SUBUNIT PROTEIN ML52"/>
    <property type="match status" value="1"/>
</dbReference>
<proteinExistence type="inferred from homology"/>
<comment type="caution">
    <text evidence="9">The sequence shown here is derived from an EMBL/GenBank/DDBJ whole genome shotgun (WGS) entry which is preliminary data.</text>
</comment>
<evidence type="ECO:0000256" key="6">
    <source>
        <dbReference type="ARBA" id="ARBA00023274"/>
    </source>
</evidence>
<evidence type="ECO:0000256" key="2">
    <source>
        <dbReference type="ARBA" id="ARBA00007232"/>
    </source>
</evidence>
<evidence type="ECO:0000256" key="1">
    <source>
        <dbReference type="ARBA" id="ARBA00004173"/>
    </source>
</evidence>
<name>A0ABN9M399_9NEOB</name>
<dbReference type="PANTHER" id="PTHR34090">
    <property type="entry name" value="39S RIBOSOMAL PROTEIN L52, MITOCHONDRIAL"/>
    <property type="match status" value="1"/>
</dbReference>
<evidence type="ECO:0000256" key="5">
    <source>
        <dbReference type="ARBA" id="ARBA00023128"/>
    </source>
</evidence>
<organism evidence="9 10">
    <name type="scientific">Ranitomeya imitator</name>
    <name type="common">mimic poison frog</name>
    <dbReference type="NCBI Taxonomy" id="111125"/>
    <lineage>
        <taxon>Eukaryota</taxon>
        <taxon>Metazoa</taxon>
        <taxon>Chordata</taxon>
        <taxon>Craniata</taxon>
        <taxon>Vertebrata</taxon>
        <taxon>Euteleostomi</taxon>
        <taxon>Amphibia</taxon>
        <taxon>Batrachia</taxon>
        <taxon>Anura</taxon>
        <taxon>Neobatrachia</taxon>
        <taxon>Hyloidea</taxon>
        <taxon>Dendrobatidae</taxon>
        <taxon>Dendrobatinae</taxon>
        <taxon>Ranitomeya</taxon>
    </lineage>
</organism>
<comment type="subcellular location">
    <subcellularLocation>
        <location evidence="1">Mitochondrion</location>
    </subcellularLocation>
</comment>
<keyword evidence="6" id="KW-0687">Ribonucleoprotein</keyword>
<comment type="similarity">
    <text evidence="2">Belongs to the mitochondrion-specific ribosomal protein mL52 family.</text>
</comment>
<keyword evidence="3" id="KW-0809">Transit peptide</keyword>
<reference evidence="9" key="1">
    <citation type="submission" date="2023-07" db="EMBL/GenBank/DDBJ databases">
        <authorList>
            <person name="Stuckert A."/>
        </authorList>
    </citation>
    <scope>NUCLEOTIDE SEQUENCE</scope>
</reference>
<keyword evidence="4" id="KW-0689">Ribosomal protein</keyword>
<sequence length="88" mass="10393">MEEWANIPTTVCGNLVKTYRKHGRAAPPMKGQSRRKEENKELASRIIMFSKEMDEGMKKWTEKQESLQEQKLLKQKNQLKPKAIYRKS</sequence>
<dbReference type="InterPro" id="IPR034596">
    <property type="entry name" value="Ribosomal_mL52"/>
</dbReference>
<dbReference type="Pfam" id="PF18699">
    <property type="entry name" value="MRPL52"/>
    <property type="match status" value="1"/>
</dbReference>
<evidence type="ECO:0000313" key="10">
    <source>
        <dbReference type="Proteomes" id="UP001176940"/>
    </source>
</evidence>
<dbReference type="EMBL" id="CAUEEQ010039258">
    <property type="protein sequence ID" value="CAJ0954869.1"/>
    <property type="molecule type" value="Genomic_DNA"/>
</dbReference>